<reference evidence="4" key="1">
    <citation type="journal article" date="2013" name="Ind. Biotechnol.">
        <title>Comparative genomics analysis of Trichoderma reesei strains.</title>
        <authorList>
            <person name="Koike H."/>
            <person name="Aerts A."/>
            <person name="LaButti K."/>
            <person name="Grigoriev I.V."/>
            <person name="Baker S.E."/>
        </authorList>
    </citation>
    <scope>NUCLEOTIDE SEQUENCE [LARGE SCALE GENOMIC DNA]</scope>
    <source>
        <strain evidence="4">ATCC 56765 / BCRC 32924 / NRRL 11460 / Rut C-30</strain>
    </source>
</reference>
<dbReference type="EMBL" id="KI911157">
    <property type="protein sequence ID" value="ETR99258.1"/>
    <property type="molecule type" value="Genomic_DNA"/>
</dbReference>
<evidence type="ECO:0000256" key="1">
    <source>
        <dbReference type="ARBA" id="ARBA00005986"/>
    </source>
</evidence>
<dbReference type="OrthoDB" id="3183782at2759"/>
<proteinExistence type="inferred from homology"/>
<dbReference type="GO" id="GO:0016491">
    <property type="term" value="F:oxidoreductase activity"/>
    <property type="evidence" value="ECO:0007669"/>
    <property type="project" value="InterPro"/>
</dbReference>
<dbReference type="Pfam" id="PF07110">
    <property type="entry name" value="EthD"/>
    <property type="match status" value="1"/>
</dbReference>
<dbReference type="KEGG" id="trr:M419DRAFT_132593"/>
<evidence type="ECO:0000313" key="3">
    <source>
        <dbReference type="EMBL" id="ETR99258.1"/>
    </source>
</evidence>
<evidence type="ECO:0000313" key="4">
    <source>
        <dbReference type="Proteomes" id="UP000024376"/>
    </source>
</evidence>
<sequence length="161" mass="17635">MATKQRLLRITLMQHKNPLLTDAQFQKHWTEHHAPLASGWLARNGIIGYTQYHTPPSTRNLAAPLASTVGAVVAPFDAYIEFMVCSVEDLWKATADPEYPVKMQPDEAYMFAEGKMQVTVGWVEVYVRDGDVVNIVNGKSAFAQDGEDGDGGEKGGGVPLS</sequence>
<evidence type="ECO:0000259" key="2">
    <source>
        <dbReference type="Pfam" id="PF07110"/>
    </source>
</evidence>
<dbReference type="Proteomes" id="UP000024376">
    <property type="component" value="Unassembled WGS sequence"/>
</dbReference>
<name>A0A024S1P2_HYPJR</name>
<organism evidence="3 4">
    <name type="scientific">Hypocrea jecorina (strain ATCC 56765 / BCRC 32924 / NRRL 11460 / Rut C-30)</name>
    <name type="common">Trichoderma reesei</name>
    <dbReference type="NCBI Taxonomy" id="1344414"/>
    <lineage>
        <taxon>Eukaryota</taxon>
        <taxon>Fungi</taxon>
        <taxon>Dikarya</taxon>
        <taxon>Ascomycota</taxon>
        <taxon>Pezizomycotina</taxon>
        <taxon>Sordariomycetes</taxon>
        <taxon>Hypocreomycetidae</taxon>
        <taxon>Hypocreales</taxon>
        <taxon>Hypocreaceae</taxon>
        <taxon>Trichoderma</taxon>
    </lineage>
</organism>
<dbReference type="InterPro" id="IPR009799">
    <property type="entry name" value="EthD_dom"/>
</dbReference>
<dbReference type="Gene3D" id="3.30.70.100">
    <property type="match status" value="1"/>
</dbReference>
<dbReference type="HOGENOM" id="CLU_115019_0_1_1"/>
<accession>A0A024S1P2</accession>
<comment type="similarity">
    <text evidence="1">Belongs to the tpcK family.</text>
</comment>
<protein>
    <recommendedName>
        <fullName evidence="2">EthD domain-containing protein</fullName>
    </recommendedName>
</protein>
<dbReference type="InterPro" id="IPR011008">
    <property type="entry name" value="Dimeric_a/b-barrel"/>
</dbReference>
<dbReference type="SUPFAM" id="SSF54909">
    <property type="entry name" value="Dimeric alpha+beta barrel"/>
    <property type="match status" value="1"/>
</dbReference>
<feature type="domain" description="EthD" evidence="2">
    <location>
        <begin position="18"/>
        <end position="109"/>
    </location>
</feature>
<gene>
    <name evidence="3" type="ORF">M419DRAFT_132593</name>
</gene>
<dbReference type="AlphaFoldDB" id="A0A024S1P2"/>